<organism evidence="4 5">
    <name type="scientific">Caulobacter segnis</name>
    <dbReference type="NCBI Taxonomy" id="88688"/>
    <lineage>
        <taxon>Bacteria</taxon>
        <taxon>Pseudomonadati</taxon>
        <taxon>Pseudomonadota</taxon>
        <taxon>Alphaproteobacteria</taxon>
        <taxon>Caulobacterales</taxon>
        <taxon>Caulobacteraceae</taxon>
        <taxon>Caulobacter</taxon>
    </lineage>
</organism>
<dbReference type="InterPro" id="IPR002347">
    <property type="entry name" value="SDR_fam"/>
</dbReference>
<dbReference type="AlphaFoldDB" id="A0A2W5UTT5"/>
<dbReference type="InterPro" id="IPR036291">
    <property type="entry name" value="NAD(P)-bd_dom_sf"/>
</dbReference>
<dbReference type="Pfam" id="PF00106">
    <property type="entry name" value="adh_short"/>
    <property type="match status" value="1"/>
</dbReference>
<proteinExistence type="inferred from homology"/>
<gene>
    <name evidence="4" type="ORF">DI526_20590</name>
</gene>
<dbReference type="Gene3D" id="3.40.50.720">
    <property type="entry name" value="NAD(P)-binding Rossmann-like Domain"/>
    <property type="match status" value="1"/>
</dbReference>
<dbReference type="Proteomes" id="UP000249393">
    <property type="component" value="Unassembled WGS sequence"/>
</dbReference>
<keyword evidence="2" id="KW-0560">Oxidoreductase</keyword>
<evidence type="ECO:0000256" key="1">
    <source>
        <dbReference type="ARBA" id="ARBA00006484"/>
    </source>
</evidence>
<dbReference type="EMBL" id="QFQZ01000097">
    <property type="protein sequence ID" value="PZR31120.1"/>
    <property type="molecule type" value="Genomic_DNA"/>
</dbReference>
<dbReference type="GO" id="GO:0016491">
    <property type="term" value="F:oxidoreductase activity"/>
    <property type="evidence" value="ECO:0007669"/>
    <property type="project" value="UniProtKB-KW"/>
</dbReference>
<evidence type="ECO:0000313" key="5">
    <source>
        <dbReference type="Proteomes" id="UP000249393"/>
    </source>
</evidence>
<dbReference type="PANTHER" id="PTHR44196">
    <property type="entry name" value="DEHYDROGENASE/REDUCTASE SDR FAMILY MEMBER 7B"/>
    <property type="match status" value="1"/>
</dbReference>
<name>A0A2W5UTT5_9CAUL</name>
<dbReference type="SUPFAM" id="SSF51735">
    <property type="entry name" value="NAD(P)-binding Rossmann-fold domains"/>
    <property type="match status" value="1"/>
</dbReference>
<dbReference type="PANTHER" id="PTHR44196:SF1">
    <property type="entry name" value="DEHYDROGENASE_REDUCTASE SDR FAMILY MEMBER 7B"/>
    <property type="match status" value="1"/>
</dbReference>
<dbReference type="RefSeq" id="WP_304282154.1">
    <property type="nucleotide sequence ID" value="NZ_QFQZ01000097.1"/>
</dbReference>
<dbReference type="GO" id="GO:0016020">
    <property type="term" value="C:membrane"/>
    <property type="evidence" value="ECO:0007669"/>
    <property type="project" value="TreeGrafter"/>
</dbReference>
<dbReference type="PRINTS" id="PR00080">
    <property type="entry name" value="SDRFAMILY"/>
</dbReference>
<evidence type="ECO:0000313" key="4">
    <source>
        <dbReference type="EMBL" id="PZR31120.1"/>
    </source>
</evidence>
<comment type="similarity">
    <text evidence="1 3">Belongs to the short-chain dehydrogenases/reductases (SDR) family.</text>
</comment>
<accession>A0A2W5UTT5</accession>
<protein>
    <submittedName>
        <fullName evidence="4">Short-chain dehydrogenase</fullName>
    </submittedName>
</protein>
<evidence type="ECO:0000256" key="2">
    <source>
        <dbReference type="ARBA" id="ARBA00023002"/>
    </source>
</evidence>
<dbReference type="InterPro" id="IPR020904">
    <property type="entry name" value="Sc_DH/Rdtase_CS"/>
</dbReference>
<comment type="caution">
    <text evidence="4">The sequence shown here is derived from an EMBL/GenBank/DDBJ whole genome shotgun (WGS) entry which is preliminary data.</text>
</comment>
<dbReference type="PRINTS" id="PR00081">
    <property type="entry name" value="GDHRDH"/>
</dbReference>
<reference evidence="4 5" key="1">
    <citation type="submission" date="2017-08" db="EMBL/GenBank/DDBJ databases">
        <title>Infants hospitalized years apart are colonized by the same room-sourced microbial strains.</title>
        <authorList>
            <person name="Brooks B."/>
            <person name="Olm M.R."/>
            <person name="Firek B.A."/>
            <person name="Baker R."/>
            <person name="Thomas B.C."/>
            <person name="Morowitz M.J."/>
            <person name="Banfield J.F."/>
        </authorList>
    </citation>
    <scope>NUCLEOTIDE SEQUENCE [LARGE SCALE GENOMIC DNA]</scope>
    <source>
        <strain evidence="4">S2_003_000_R2_4</strain>
    </source>
</reference>
<sequence>MTQPRTYLITGAASGIGAAIATKLARARQNVMLADINAEGASALAATLGERASAVALDIRDPVAWERAFDATVSRFGGFDVLINNAGLVRTGLAKNVAIADHQLTMDTNLMGPVTGMVGAFKRFEKQGAGHLVTVCSMTSFLPFPGVAIYGASKHALRAFHHGMAIEERHSGIDFTIVHPTATETPMLDQEAADPDAVMCFVAPSVSAETVADTVIKAIKRKAIEVCMPQAGSGTVKALGVDPKKLRAYADHLEAMGKDGLAKRQASAA</sequence>
<dbReference type="PROSITE" id="PS00061">
    <property type="entry name" value="ADH_SHORT"/>
    <property type="match status" value="1"/>
</dbReference>
<dbReference type="CDD" id="cd05233">
    <property type="entry name" value="SDR_c"/>
    <property type="match status" value="1"/>
</dbReference>
<evidence type="ECO:0000256" key="3">
    <source>
        <dbReference type="RuleBase" id="RU000363"/>
    </source>
</evidence>